<feature type="region of interest" description="Disordered" evidence="1">
    <location>
        <begin position="155"/>
        <end position="185"/>
    </location>
</feature>
<dbReference type="InterPro" id="IPR011335">
    <property type="entry name" value="Restrct_endonuc-II-like"/>
</dbReference>
<protein>
    <submittedName>
        <fullName evidence="3">PD-(D/E)XK nuclease family protein</fullName>
    </submittedName>
</protein>
<gene>
    <name evidence="3" type="ORF">ACFQRB_16805</name>
</gene>
<reference evidence="3 4" key="1">
    <citation type="journal article" date="2019" name="Int. J. Syst. Evol. Microbiol.">
        <title>The Global Catalogue of Microorganisms (GCM) 10K type strain sequencing project: providing services to taxonomists for standard genome sequencing and annotation.</title>
        <authorList>
            <consortium name="The Broad Institute Genomics Platform"/>
            <consortium name="The Broad Institute Genome Sequencing Center for Infectious Disease"/>
            <person name="Wu L."/>
            <person name="Ma J."/>
        </authorList>
    </citation>
    <scope>NUCLEOTIDE SEQUENCE [LARGE SCALE GENOMIC DNA]</scope>
    <source>
        <strain evidence="3 4">DT92</strain>
    </source>
</reference>
<dbReference type="Gene3D" id="3.90.320.10">
    <property type="match status" value="1"/>
</dbReference>
<evidence type="ECO:0000313" key="3">
    <source>
        <dbReference type="EMBL" id="MFC7137667.1"/>
    </source>
</evidence>
<organism evidence="3 4">
    <name type="scientific">Halobaculum litoreum</name>
    <dbReference type="NCBI Taxonomy" id="3031998"/>
    <lineage>
        <taxon>Archaea</taxon>
        <taxon>Methanobacteriati</taxon>
        <taxon>Methanobacteriota</taxon>
        <taxon>Stenosarchaea group</taxon>
        <taxon>Halobacteria</taxon>
        <taxon>Halobacteriales</taxon>
        <taxon>Haloferacaceae</taxon>
        <taxon>Halobaculum</taxon>
    </lineage>
</organism>
<dbReference type="InterPro" id="IPR038726">
    <property type="entry name" value="PDDEXK_AddAB-type"/>
</dbReference>
<proteinExistence type="predicted"/>
<evidence type="ECO:0000313" key="4">
    <source>
        <dbReference type="Proteomes" id="UP001596368"/>
    </source>
</evidence>
<accession>A0ABD5XRD1</accession>
<feature type="domain" description="PD-(D/E)XK endonuclease-like" evidence="2">
    <location>
        <begin position="27"/>
        <end position="155"/>
    </location>
</feature>
<comment type="caution">
    <text evidence="3">The sequence shown here is derived from an EMBL/GenBank/DDBJ whole genome shotgun (WGS) entry which is preliminary data.</text>
</comment>
<dbReference type="EMBL" id="JBHSZG010000002">
    <property type="protein sequence ID" value="MFC7137667.1"/>
    <property type="molecule type" value="Genomic_DNA"/>
</dbReference>
<dbReference type="Pfam" id="PF12705">
    <property type="entry name" value="PDDEXK_1"/>
    <property type="match status" value="1"/>
</dbReference>
<evidence type="ECO:0000256" key="1">
    <source>
        <dbReference type="SAM" id="MobiDB-lite"/>
    </source>
</evidence>
<dbReference type="InterPro" id="IPR011604">
    <property type="entry name" value="PDDEXK-like_dom_sf"/>
</dbReference>
<name>A0ABD5XRD1_9EURY</name>
<sequence>MLDAAARTADQARTRIDEVLAGVGEDVLARYDEYRLDVEIDGDDLGVDRVDLGGEIDHLAVTDDTYHVFDYKTDRAGSDDADALVEARMTHHEPQMLAYAAALRAADPTRNVVVQLVFTDLDCHVARMDETDDAIDRLVDMLTRTSETIRKSEISQRNPGDVAGSAARIPTTIGSTSTIHHPRLK</sequence>
<dbReference type="AlphaFoldDB" id="A0ABD5XRD1"/>
<dbReference type="Proteomes" id="UP001596368">
    <property type="component" value="Unassembled WGS sequence"/>
</dbReference>
<evidence type="ECO:0000259" key="2">
    <source>
        <dbReference type="Pfam" id="PF12705"/>
    </source>
</evidence>
<dbReference type="SUPFAM" id="SSF52980">
    <property type="entry name" value="Restriction endonuclease-like"/>
    <property type="match status" value="1"/>
</dbReference>
<keyword evidence="4" id="KW-1185">Reference proteome</keyword>